<keyword evidence="2" id="KW-1185">Reference proteome</keyword>
<protein>
    <submittedName>
        <fullName evidence="1">Uncharacterized protein</fullName>
    </submittedName>
</protein>
<reference evidence="1" key="1">
    <citation type="journal article" date="2014" name="Int. J. Syst. Evol. Microbiol.">
        <title>Complete genome sequence of Corynebacterium casei LMG S-19264T (=DSM 44701T), isolated from a smear-ripened cheese.</title>
        <authorList>
            <consortium name="US DOE Joint Genome Institute (JGI-PGF)"/>
            <person name="Walter F."/>
            <person name="Albersmeier A."/>
            <person name="Kalinowski J."/>
            <person name="Ruckert C."/>
        </authorList>
    </citation>
    <scope>NUCLEOTIDE SEQUENCE</scope>
    <source>
        <strain evidence="1">CGMCC 4.7430</strain>
    </source>
</reference>
<organism evidence="1 2">
    <name type="scientific">Nonomuraea glycinis</name>
    <dbReference type="NCBI Taxonomy" id="2047744"/>
    <lineage>
        <taxon>Bacteria</taxon>
        <taxon>Bacillati</taxon>
        <taxon>Actinomycetota</taxon>
        <taxon>Actinomycetes</taxon>
        <taxon>Streptosporangiales</taxon>
        <taxon>Streptosporangiaceae</taxon>
        <taxon>Nonomuraea</taxon>
    </lineage>
</organism>
<dbReference type="Proteomes" id="UP000660745">
    <property type="component" value="Unassembled WGS sequence"/>
</dbReference>
<comment type="caution">
    <text evidence="1">The sequence shown here is derived from an EMBL/GenBank/DDBJ whole genome shotgun (WGS) entry which is preliminary data.</text>
</comment>
<sequence>MNLHSSTHMRYAGLCHPVTVVSLFVLPLNDRTRAGKLSHVDGSARRQTATILTDAALYAREIHGDGR</sequence>
<accession>A0A918A092</accession>
<reference evidence="1" key="2">
    <citation type="submission" date="2020-09" db="EMBL/GenBank/DDBJ databases">
        <authorList>
            <person name="Sun Q."/>
            <person name="Zhou Y."/>
        </authorList>
    </citation>
    <scope>NUCLEOTIDE SEQUENCE</scope>
    <source>
        <strain evidence="1">CGMCC 4.7430</strain>
    </source>
</reference>
<name>A0A918A092_9ACTN</name>
<dbReference type="AlphaFoldDB" id="A0A918A092"/>
<dbReference type="EMBL" id="BMNK01000002">
    <property type="protein sequence ID" value="GGP02769.1"/>
    <property type="molecule type" value="Genomic_DNA"/>
</dbReference>
<gene>
    <name evidence="1" type="ORF">GCM10012278_11310</name>
</gene>
<evidence type="ECO:0000313" key="2">
    <source>
        <dbReference type="Proteomes" id="UP000660745"/>
    </source>
</evidence>
<evidence type="ECO:0000313" key="1">
    <source>
        <dbReference type="EMBL" id="GGP02769.1"/>
    </source>
</evidence>
<proteinExistence type="predicted"/>